<keyword evidence="2 4" id="KW-0560">Oxidoreductase</keyword>
<dbReference type="PRINTS" id="PR00080">
    <property type="entry name" value="SDRFAMILY"/>
</dbReference>
<dbReference type="CDD" id="cd05233">
    <property type="entry name" value="SDR_c"/>
    <property type="match status" value="1"/>
</dbReference>
<comment type="similarity">
    <text evidence="1">Belongs to the short-chain dehydrogenases/reductases (SDR) family.</text>
</comment>
<organism evidence="4 5">
    <name type="scientific">Tritonibacter multivorans</name>
    <dbReference type="NCBI Taxonomy" id="928856"/>
    <lineage>
        <taxon>Bacteria</taxon>
        <taxon>Pseudomonadati</taxon>
        <taxon>Pseudomonadota</taxon>
        <taxon>Alphaproteobacteria</taxon>
        <taxon>Rhodobacterales</taxon>
        <taxon>Paracoccaceae</taxon>
        <taxon>Tritonibacter</taxon>
    </lineage>
</organism>
<evidence type="ECO:0000313" key="4">
    <source>
        <dbReference type="EMBL" id="CUH81589.1"/>
    </source>
</evidence>
<dbReference type="InterPro" id="IPR002347">
    <property type="entry name" value="SDR_fam"/>
</dbReference>
<dbReference type="GO" id="GO:0052588">
    <property type="term" value="F:diacetyl reductase ((S)-acetoin forming) (NAD+) activity"/>
    <property type="evidence" value="ECO:0007669"/>
    <property type="project" value="UniProtKB-EC"/>
</dbReference>
<evidence type="ECO:0000256" key="2">
    <source>
        <dbReference type="ARBA" id="ARBA00023002"/>
    </source>
</evidence>
<reference evidence="4 5" key="1">
    <citation type="submission" date="2015-09" db="EMBL/GenBank/DDBJ databases">
        <authorList>
            <consortium name="Swine Surveillance"/>
        </authorList>
    </citation>
    <scope>NUCLEOTIDE SEQUENCE [LARGE SCALE GENOMIC DNA]</scope>
    <source>
        <strain evidence="4 5">CECT 7557</strain>
    </source>
</reference>
<dbReference type="Pfam" id="PF13561">
    <property type="entry name" value="adh_short_C2"/>
    <property type="match status" value="1"/>
</dbReference>
<accession>A0A0P1GIH1</accession>
<name>A0A0P1GIH1_9RHOB</name>
<dbReference type="PANTHER" id="PTHR43639">
    <property type="entry name" value="OXIDOREDUCTASE, SHORT-CHAIN DEHYDROGENASE/REDUCTASE FAMILY (AFU_ORTHOLOGUE AFUA_5G02870)"/>
    <property type="match status" value="1"/>
</dbReference>
<dbReference type="STRING" id="928856.SAMN04488049_102336"/>
<sequence length="254" mass="26255">MTASDVWQNKVAIVTGGSSGIGQATALDLVARGAKVLITGRRPDRLASVAAQNDQIDSLQADSADPDSGTQIVQKALAQWGRVDLIVNNSGAGQPMPLEGYDPEVMAAMTAVNIIAPSQLVRAAHVALRDSKGAIVNIGTAVSRNPAPMLAHYGATKAALEHLTQAWAGELAKDGIRVNAIAPGPVKSGALTGMMGLPPEVAAQVEAQEAAEIPLGRRGVTSDIVPWILRLGSPENAWLTGQVLTIDGGWSLRG</sequence>
<dbReference type="OrthoDB" id="198783at2"/>
<dbReference type="SMART" id="SM00822">
    <property type="entry name" value="PKS_KR"/>
    <property type="match status" value="1"/>
</dbReference>
<evidence type="ECO:0000313" key="5">
    <source>
        <dbReference type="Proteomes" id="UP000052022"/>
    </source>
</evidence>
<feature type="domain" description="Ketoreductase" evidence="3">
    <location>
        <begin position="10"/>
        <end position="184"/>
    </location>
</feature>
<dbReference type="PANTHER" id="PTHR43639:SF1">
    <property type="entry name" value="SHORT-CHAIN DEHYDROGENASE_REDUCTASE FAMILY PROTEIN"/>
    <property type="match status" value="1"/>
</dbReference>
<proteinExistence type="inferred from homology"/>
<dbReference type="AlphaFoldDB" id="A0A0P1GIH1"/>
<keyword evidence="5" id="KW-1185">Reference proteome</keyword>
<dbReference type="SUPFAM" id="SSF51735">
    <property type="entry name" value="NAD(P)-binding Rossmann-fold domains"/>
    <property type="match status" value="1"/>
</dbReference>
<dbReference type="Gene3D" id="3.40.50.720">
    <property type="entry name" value="NAD(P)-binding Rossmann-like Domain"/>
    <property type="match status" value="1"/>
</dbReference>
<dbReference type="RefSeq" id="WP_058291464.1">
    <property type="nucleotide sequence ID" value="NZ_CYSD01000042.1"/>
</dbReference>
<protein>
    <submittedName>
        <fullName evidence="4">Diacetyl reductase [(S)-acetoin forming]</fullName>
        <ecNumber evidence="4">1.1.1.304</ecNumber>
    </submittedName>
</protein>
<dbReference type="FunFam" id="3.40.50.720:FF:000084">
    <property type="entry name" value="Short-chain dehydrogenase reductase"/>
    <property type="match status" value="1"/>
</dbReference>
<evidence type="ECO:0000259" key="3">
    <source>
        <dbReference type="SMART" id="SM00822"/>
    </source>
</evidence>
<dbReference type="InterPro" id="IPR036291">
    <property type="entry name" value="NAD(P)-bd_dom_sf"/>
</dbReference>
<dbReference type="EMBL" id="CYSD01000042">
    <property type="protein sequence ID" value="CUH81589.1"/>
    <property type="molecule type" value="Genomic_DNA"/>
</dbReference>
<dbReference type="InterPro" id="IPR057326">
    <property type="entry name" value="KR_dom"/>
</dbReference>
<gene>
    <name evidence="4" type="primary">butA</name>
    <name evidence="4" type="ORF">TRM7557_03499</name>
</gene>
<dbReference type="Proteomes" id="UP000052022">
    <property type="component" value="Unassembled WGS sequence"/>
</dbReference>
<dbReference type="PRINTS" id="PR00081">
    <property type="entry name" value="GDHRDH"/>
</dbReference>
<dbReference type="EC" id="1.1.1.304" evidence="4"/>
<evidence type="ECO:0000256" key="1">
    <source>
        <dbReference type="ARBA" id="ARBA00006484"/>
    </source>
</evidence>